<proteinExistence type="inferred from homology"/>
<accession>A0A9Y1BKN6</accession>
<evidence type="ECO:0000259" key="15">
    <source>
        <dbReference type="Pfam" id="PF02887"/>
    </source>
</evidence>
<dbReference type="Pfam" id="PF02887">
    <property type="entry name" value="PK_C"/>
    <property type="match status" value="1"/>
</dbReference>
<keyword evidence="9 13" id="KW-0460">Magnesium</keyword>
<feature type="domain" description="Pyruvate kinase barrel" evidence="14">
    <location>
        <begin position="2"/>
        <end position="315"/>
    </location>
</feature>
<dbReference type="GO" id="GO:0030955">
    <property type="term" value="F:potassium ion binding"/>
    <property type="evidence" value="ECO:0007669"/>
    <property type="project" value="UniProtKB-UniRule"/>
</dbReference>
<dbReference type="Proteomes" id="UP001201020">
    <property type="component" value="Chromosome"/>
</dbReference>
<comment type="similarity">
    <text evidence="2 13">Belongs to the pyruvate kinase family.</text>
</comment>
<dbReference type="GO" id="GO:0005524">
    <property type="term" value="F:ATP binding"/>
    <property type="evidence" value="ECO:0007669"/>
    <property type="project" value="UniProtKB-KW"/>
</dbReference>
<evidence type="ECO:0000256" key="3">
    <source>
        <dbReference type="ARBA" id="ARBA00012142"/>
    </source>
</evidence>
<evidence type="ECO:0000256" key="6">
    <source>
        <dbReference type="ARBA" id="ARBA00022741"/>
    </source>
</evidence>
<evidence type="ECO:0000256" key="1">
    <source>
        <dbReference type="ARBA" id="ARBA00004997"/>
    </source>
</evidence>
<keyword evidence="5" id="KW-0479">Metal-binding</keyword>
<dbReference type="InterPro" id="IPR015795">
    <property type="entry name" value="Pyrv_Knase_C"/>
</dbReference>
<evidence type="ECO:0000256" key="7">
    <source>
        <dbReference type="ARBA" id="ARBA00022777"/>
    </source>
</evidence>
<evidence type="ECO:0000256" key="8">
    <source>
        <dbReference type="ARBA" id="ARBA00022840"/>
    </source>
</evidence>
<dbReference type="EC" id="2.7.1.40" evidence="3 12"/>
<evidence type="ECO:0000256" key="5">
    <source>
        <dbReference type="ARBA" id="ARBA00022723"/>
    </source>
</evidence>
<dbReference type="AlphaFoldDB" id="A0A9Y1BKN6"/>
<evidence type="ECO:0000259" key="14">
    <source>
        <dbReference type="Pfam" id="PF00224"/>
    </source>
</evidence>
<dbReference type="GO" id="GO:0004743">
    <property type="term" value="F:pyruvate kinase activity"/>
    <property type="evidence" value="ECO:0007669"/>
    <property type="project" value="UniProtKB-UniRule"/>
</dbReference>
<dbReference type="EMBL" id="CP084166">
    <property type="protein sequence ID" value="UJG40517.1"/>
    <property type="molecule type" value="Genomic_DNA"/>
</dbReference>
<dbReference type="Gene3D" id="2.40.33.10">
    <property type="entry name" value="PK beta-barrel domain-like"/>
    <property type="match status" value="1"/>
</dbReference>
<evidence type="ECO:0000256" key="13">
    <source>
        <dbReference type="RuleBase" id="RU000504"/>
    </source>
</evidence>
<evidence type="ECO:0000256" key="4">
    <source>
        <dbReference type="ARBA" id="ARBA00022679"/>
    </source>
</evidence>
<dbReference type="InterPro" id="IPR040442">
    <property type="entry name" value="Pyrv_kinase-like_dom_sf"/>
</dbReference>
<dbReference type="GO" id="GO:0016301">
    <property type="term" value="F:kinase activity"/>
    <property type="evidence" value="ECO:0007669"/>
    <property type="project" value="UniProtKB-KW"/>
</dbReference>
<keyword evidence="4 13" id="KW-0808">Transferase</keyword>
<dbReference type="NCBIfam" id="TIGR01064">
    <property type="entry name" value="pyruv_kin"/>
    <property type="match status" value="1"/>
</dbReference>
<keyword evidence="6" id="KW-0547">Nucleotide-binding</keyword>
<gene>
    <name evidence="16" type="primary">pyk</name>
    <name evidence="16" type="ORF">K9W45_11855</name>
</gene>
<comment type="pathway">
    <text evidence="1 13">Carbohydrate degradation; glycolysis; pyruvate from D-glyceraldehyde 3-phosphate: step 5/5.</text>
</comment>
<keyword evidence="8" id="KW-0067">ATP-binding</keyword>
<dbReference type="NCBIfam" id="NF004491">
    <property type="entry name" value="PRK05826.1"/>
    <property type="match status" value="1"/>
</dbReference>
<keyword evidence="10 13" id="KW-0324">Glycolysis</keyword>
<dbReference type="PRINTS" id="PR01050">
    <property type="entry name" value="PYRUVTKNASE"/>
</dbReference>
<feature type="domain" description="Pyruvate kinase C-terminal" evidence="15">
    <location>
        <begin position="345"/>
        <end position="457"/>
    </location>
</feature>
<dbReference type="InterPro" id="IPR015793">
    <property type="entry name" value="Pyrv_Knase_brl"/>
</dbReference>
<dbReference type="InterPro" id="IPR011037">
    <property type="entry name" value="Pyrv_Knase-like_insert_dom_sf"/>
</dbReference>
<dbReference type="InterPro" id="IPR015806">
    <property type="entry name" value="Pyrv_Knase_insert_dom_sf"/>
</dbReference>
<keyword evidence="7 13" id="KW-0418">Kinase</keyword>
<evidence type="ECO:0000256" key="2">
    <source>
        <dbReference type="ARBA" id="ARBA00008663"/>
    </source>
</evidence>
<protein>
    <recommendedName>
        <fullName evidence="3 12">Pyruvate kinase</fullName>
        <ecNumber evidence="3 12">2.7.1.40</ecNumber>
    </recommendedName>
</protein>
<sequence>MTKIVCTIGPSSDSAEMLKKMEKAGMNVARLNFSHGTHNEHETIFNRIRENCPNIAIAIDIAGPKIRIGKFKEAVSLEIGEKVTITNDESIISTKNYFSVNYKDLYKEVKVGSPIFINDGLVKLEVLEIDGSLIKCVVRDGGTISTRKGVNVPDSNLTLHVPTKKDIKDIEKACDLEVDYLFISFVRDVKDIKKIKEIIKSSTSQYIPIIAKIEHIDAVNNVKSIMKNCDGLMVARGDLGIEIGPERVPVLQKQYIQMGMELGKPVIVATQMLESMTIEPIPTRAEASDVAHAVFDGADAVMLSAETATGIHPITVINVMDQIIREAEKSDLTFIPRYKAKNIEESIGKAAVDIAQNLSAKAIIALTRTGYSSQMVSKYRLHLPIFASTPEKRTLRRVQLYWGVKPIFHTYETDYDQLVYTCISRLINEEHLKDDDTVVLVGGSYLGIPRKTNTIQVFNTNEVLAGKH</sequence>
<dbReference type="Pfam" id="PF00224">
    <property type="entry name" value="PK"/>
    <property type="match status" value="1"/>
</dbReference>
<keyword evidence="11 16" id="KW-0670">Pyruvate</keyword>
<dbReference type="SUPFAM" id="SSF50800">
    <property type="entry name" value="PK beta-barrel domain-like"/>
    <property type="match status" value="1"/>
</dbReference>
<dbReference type="NCBIfam" id="NF004978">
    <property type="entry name" value="PRK06354.1"/>
    <property type="match status" value="1"/>
</dbReference>
<dbReference type="SUPFAM" id="SSF52935">
    <property type="entry name" value="PK C-terminal domain-like"/>
    <property type="match status" value="1"/>
</dbReference>
<dbReference type="FunFam" id="2.40.33.10:FF:000001">
    <property type="entry name" value="Pyruvate kinase"/>
    <property type="match status" value="1"/>
</dbReference>
<dbReference type="InterPro" id="IPR015813">
    <property type="entry name" value="Pyrv/PenolPyrv_kinase-like_dom"/>
</dbReference>
<dbReference type="Gene3D" id="3.40.1380.20">
    <property type="entry name" value="Pyruvate kinase, C-terminal domain"/>
    <property type="match status" value="1"/>
</dbReference>
<name>A0A9Y1BKN6_9ARCH</name>
<dbReference type="InterPro" id="IPR036918">
    <property type="entry name" value="Pyrv_Knase_C_sf"/>
</dbReference>
<evidence type="ECO:0000313" key="16">
    <source>
        <dbReference type="EMBL" id="UJG40517.1"/>
    </source>
</evidence>
<evidence type="ECO:0000256" key="12">
    <source>
        <dbReference type="NCBIfam" id="TIGR01064"/>
    </source>
</evidence>
<dbReference type="GO" id="GO:0000287">
    <property type="term" value="F:magnesium ion binding"/>
    <property type="evidence" value="ECO:0007669"/>
    <property type="project" value="UniProtKB-UniRule"/>
</dbReference>
<reference evidence="16" key="1">
    <citation type="journal article" date="2022" name="Nat. Microbiol.">
        <title>Unique mobile elements and scalable gene flow at the prokaryote-eukaryote boundary revealed by circularized Asgard archaea genomes.</title>
        <authorList>
            <person name="Wu F."/>
            <person name="Speth D.R."/>
            <person name="Philosof A."/>
            <person name="Cremiere A."/>
            <person name="Narayanan A."/>
            <person name="Barco R.A."/>
            <person name="Connon S.A."/>
            <person name="Amend J.P."/>
            <person name="Antoshechkin I.A."/>
            <person name="Orphan V.J."/>
        </authorList>
    </citation>
    <scope>NUCLEOTIDE SEQUENCE</scope>
    <source>
        <strain evidence="16">PM71</strain>
    </source>
</reference>
<dbReference type="InterPro" id="IPR001697">
    <property type="entry name" value="Pyr_Knase"/>
</dbReference>
<dbReference type="PANTHER" id="PTHR11817">
    <property type="entry name" value="PYRUVATE KINASE"/>
    <property type="match status" value="1"/>
</dbReference>
<evidence type="ECO:0000256" key="11">
    <source>
        <dbReference type="ARBA" id="ARBA00023317"/>
    </source>
</evidence>
<evidence type="ECO:0000256" key="9">
    <source>
        <dbReference type="ARBA" id="ARBA00022842"/>
    </source>
</evidence>
<comment type="catalytic activity">
    <reaction evidence="13">
        <text>pyruvate + ATP = phosphoenolpyruvate + ADP + H(+)</text>
        <dbReference type="Rhea" id="RHEA:18157"/>
        <dbReference type="ChEBI" id="CHEBI:15361"/>
        <dbReference type="ChEBI" id="CHEBI:15378"/>
        <dbReference type="ChEBI" id="CHEBI:30616"/>
        <dbReference type="ChEBI" id="CHEBI:58702"/>
        <dbReference type="ChEBI" id="CHEBI:456216"/>
        <dbReference type="EC" id="2.7.1.40"/>
    </reaction>
</comment>
<organism evidence="16">
    <name type="scientific">Candidatus Heimdallarchaeum aukensis</name>
    <dbReference type="NCBI Taxonomy" id="2876573"/>
    <lineage>
        <taxon>Archaea</taxon>
        <taxon>Promethearchaeati</taxon>
        <taxon>Candidatus Heimdallarchaeota</taxon>
        <taxon>Candidatus Heimdallarchaeia (ex Rinke et al. 2021) (nom. nud.)</taxon>
        <taxon>Candidatus Heimdallarchaeales</taxon>
        <taxon>Candidatus Heimdallarchaeaceae</taxon>
        <taxon>Candidatus Heimdallarchaeum</taxon>
    </lineage>
</organism>
<dbReference type="SUPFAM" id="SSF51621">
    <property type="entry name" value="Phosphoenolpyruvate/pyruvate domain"/>
    <property type="match status" value="1"/>
</dbReference>
<evidence type="ECO:0000256" key="10">
    <source>
        <dbReference type="ARBA" id="ARBA00023152"/>
    </source>
</evidence>
<dbReference type="Gene3D" id="3.20.20.60">
    <property type="entry name" value="Phosphoenolpyruvate-binding domains"/>
    <property type="match status" value="1"/>
</dbReference>